<evidence type="ECO:0000313" key="4">
    <source>
        <dbReference type="EMBL" id="KAK6935946.1"/>
    </source>
</evidence>
<feature type="transmembrane region" description="Helical" evidence="2">
    <location>
        <begin position="49"/>
        <end position="69"/>
    </location>
</feature>
<evidence type="ECO:0000256" key="1">
    <source>
        <dbReference type="SAM" id="MobiDB-lite"/>
    </source>
</evidence>
<dbReference type="AlphaFoldDB" id="A0AAN8VTR7"/>
<accession>A0AAN8VTR7</accession>
<keyword evidence="2" id="KW-0472">Membrane</keyword>
<sequence>MHDNFLTLSFPVLGFALLLLEKSISGNQYLCNGTSCQKKSSNSGTKKWLAGVLGGIIPPLVVAAVLGGFRSWRNRRKEKANVDTSNSAAAEEGGSSAPGKCWNWRKKLNSKPSGGGAGKPGKPKPSGLQSGTDDPKLGTRVTKIISKESVAPTTSLVENMLGVQQTTVDQNDYTTAET</sequence>
<evidence type="ECO:0000256" key="2">
    <source>
        <dbReference type="SAM" id="Phobius"/>
    </source>
</evidence>
<feature type="compositionally biased region" description="Low complexity" evidence="1">
    <location>
        <begin position="85"/>
        <end position="97"/>
    </location>
</feature>
<comment type="caution">
    <text evidence="4">The sequence shown here is derived from an EMBL/GenBank/DDBJ whole genome shotgun (WGS) entry which is preliminary data.</text>
</comment>
<feature type="chain" id="PRO_5042839854" evidence="3">
    <location>
        <begin position="27"/>
        <end position="178"/>
    </location>
</feature>
<name>A0AAN8VTR7_9MAGN</name>
<feature type="region of interest" description="Disordered" evidence="1">
    <location>
        <begin position="77"/>
        <end position="140"/>
    </location>
</feature>
<organism evidence="4 5">
    <name type="scientific">Dillenia turbinata</name>
    <dbReference type="NCBI Taxonomy" id="194707"/>
    <lineage>
        <taxon>Eukaryota</taxon>
        <taxon>Viridiplantae</taxon>
        <taxon>Streptophyta</taxon>
        <taxon>Embryophyta</taxon>
        <taxon>Tracheophyta</taxon>
        <taxon>Spermatophyta</taxon>
        <taxon>Magnoliopsida</taxon>
        <taxon>eudicotyledons</taxon>
        <taxon>Gunneridae</taxon>
        <taxon>Pentapetalae</taxon>
        <taxon>Dilleniales</taxon>
        <taxon>Dilleniaceae</taxon>
        <taxon>Dillenia</taxon>
    </lineage>
</organism>
<protein>
    <submittedName>
        <fullName evidence="4">Uncharacterized protein</fullName>
    </submittedName>
</protein>
<reference evidence="4 5" key="1">
    <citation type="submission" date="2023-12" db="EMBL/GenBank/DDBJ databases">
        <title>A high-quality genome assembly for Dillenia turbinata (Dilleniales).</title>
        <authorList>
            <person name="Chanderbali A."/>
        </authorList>
    </citation>
    <scope>NUCLEOTIDE SEQUENCE [LARGE SCALE GENOMIC DNA]</scope>
    <source>
        <strain evidence="4">LSX21</strain>
        <tissue evidence="4">Leaf</tissue>
    </source>
</reference>
<dbReference type="EMBL" id="JBAMMX010000007">
    <property type="protein sequence ID" value="KAK6935946.1"/>
    <property type="molecule type" value="Genomic_DNA"/>
</dbReference>
<evidence type="ECO:0000313" key="5">
    <source>
        <dbReference type="Proteomes" id="UP001370490"/>
    </source>
</evidence>
<gene>
    <name evidence="4" type="ORF">RJ641_032976</name>
</gene>
<dbReference type="Proteomes" id="UP001370490">
    <property type="component" value="Unassembled WGS sequence"/>
</dbReference>
<proteinExistence type="predicted"/>
<feature type="signal peptide" evidence="3">
    <location>
        <begin position="1"/>
        <end position="26"/>
    </location>
</feature>
<keyword evidence="3" id="KW-0732">Signal</keyword>
<evidence type="ECO:0000256" key="3">
    <source>
        <dbReference type="SAM" id="SignalP"/>
    </source>
</evidence>
<keyword evidence="2" id="KW-0812">Transmembrane</keyword>
<keyword evidence="2" id="KW-1133">Transmembrane helix</keyword>
<keyword evidence="5" id="KW-1185">Reference proteome</keyword>